<evidence type="ECO:0000259" key="3">
    <source>
        <dbReference type="Pfam" id="PF13473"/>
    </source>
</evidence>
<evidence type="ECO:0000259" key="2">
    <source>
        <dbReference type="Pfam" id="PF13386"/>
    </source>
</evidence>
<dbReference type="InterPro" id="IPR008972">
    <property type="entry name" value="Cupredoxin"/>
</dbReference>
<feature type="domain" description="EfeO-type cupredoxin-like" evidence="3">
    <location>
        <begin position="243"/>
        <end position="326"/>
    </location>
</feature>
<feature type="domain" description="Urease accessory protein UreH-like transmembrane" evidence="2">
    <location>
        <begin position="7"/>
        <end position="201"/>
    </location>
</feature>
<protein>
    <submittedName>
        <fullName evidence="4">Putative membrane protein</fullName>
    </submittedName>
</protein>
<reference evidence="4 5" key="1">
    <citation type="journal article" date="2015" name="Nature">
        <title>rRNA introns, odd ribosomes, and small enigmatic genomes across a large radiation of phyla.</title>
        <authorList>
            <person name="Brown C.T."/>
            <person name="Hug L.A."/>
            <person name="Thomas B.C."/>
            <person name="Sharon I."/>
            <person name="Castelle C.J."/>
            <person name="Singh A."/>
            <person name="Wilkins M.J."/>
            <person name="Williams K.H."/>
            <person name="Banfield J.F."/>
        </authorList>
    </citation>
    <scope>NUCLEOTIDE SEQUENCE [LARGE SCALE GENOMIC DNA]</scope>
</reference>
<dbReference type="Proteomes" id="UP000034932">
    <property type="component" value="Unassembled WGS sequence"/>
</dbReference>
<evidence type="ECO:0000256" key="1">
    <source>
        <dbReference type="SAM" id="Phobius"/>
    </source>
</evidence>
<feature type="transmembrane region" description="Helical" evidence="1">
    <location>
        <begin position="191"/>
        <end position="211"/>
    </location>
</feature>
<dbReference type="EMBL" id="LBVW01000001">
    <property type="protein sequence ID" value="KKQ94493.1"/>
    <property type="molecule type" value="Genomic_DNA"/>
</dbReference>
<feature type="transmembrane region" description="Helical" evidence="1">
    <location>
        <begin position="51"/>
        <end position="70"/>
    </location>
</feature>
<keyword evidence="1" id="KW-0812">Transmembrane</keyword>
<keyword evidence="1" id="KW-0472">Membrane</keyword>
<sequence>MNQVWLAFITGLTTGGISCFAVQGGLLASSLASQKEGNEKIAISTFLVSKFIAYSILGALLGLLGSSLFISPRLQGYMQILAGIVMLLTVGKLLNLHPVFRHFTIAPPKVIFKILRSKTKNEGFFASSTLGFLTVLIPCGVTQAMMLLAITSGDALLGSLTLGAFILGTSPVFFGLGLASTQLLQRRSLKYLAAGAILILALISVNTGQILRGSPHTFQNYFAALTGKLEPSGISAQVAGINSQGQQEVEITVSSNGYHSSAQSLKVGVPVALSLVTQNTKGCSRAFTIPEYNITKILPETGSQSVEFTPTRRGRLTYTCSMGMYTGWFEII</sequence>
<dbReference type="Pfam" id="PF13473">
    <property type="entry name" value="Cupredoxin_1"/>
    <property type="match status" value="1"/>
</dbReference>
<evidence type="ECO:0000313" key="5">
    <source>
        <dbReference type="Proteomes" id="UP000034932"/>
    </source>
</evidence>
<dbReference type="InterPro" id="IPR028096">
    <property type="entry name" value="EfeO_Cupredoxin"/>
</dbReference>
<keyword evidence="1" id="KW-1133">Transmembrane helix</keyword>
<feature type="transmembrane region" description="Helical" evidence="1">
    <location>
        <begin position="6"/>
        <end position="31"/>
    </location>
</feature>
<feature type="transmembrane region" description="Helical" evidence="1">
    <location>
        <begin position="156"/>
        <end position="179"/>
    </location>
</feature>
<dbReference type="AlphaFoldDB" id="A0A0G0LRF6"/>
<gene>
    <name evidence="4" type="ORF">UT19_C0001G0025</name>
</gene>
<dbReference type="PANTHER" id="PTHR42208:SF1">
    <property type="entry name" value="HEAVY METAL TRANSPORTER"/>
    <property type="match status" value="1"/>
</dbReference>
<dbReference type="SUPFAM" id="SSF49503">
    <property type="entry name" value="Cupredoxins"/>
    <property type="match status" value="1"/>
</dbReference>
<dbReference type="InterPro" id="IPR039447">
    <property type="entry name" value="UreH-like_TM_dom"/>
</dbReference>
<dbReference type="STRING" id="1618573.UT19_C0001G0025"/>
<feature type="transmembrane region" description="Helical" evidence="1">
    <location>
        <begin position="76"/>
        <end position="94"/>
    </location>
</feature>
<feature type="transmembrane region" description="Helical" evidence="1">
    <location>
        <begin position="123"/>
        <end position="150"/>
    </location>
</feature>
<proteinExistence type="predicted"/>
<dbReference type="PANTHER" id="PTHR42208">
    <property type="entry name" value="HEAVY METAL TRANSPORTER-RELATED"/>
    <property type="match status" value="1"/>
</dbReference>
<accession>A0A0G0LRF6</accession>
<organism evidence="4 5">
    <name type="scientific">Candidatus Woesebacteria bacterium GW2011_GWB1_39_10b</name>
    <dbReference type="NCBI Taxonomy" id="1618573"/>
    <lineage>
        <taxon>Bacteria</taxon>
        <taxon>Candidatus Woeseibacteriota</taxon>
    </lineage>
</organism>
<evidence type="ECO:0000313" key="4">
    <source>
        <dbReference type="EMBL" id="KKQ94493.1"/>
    </source>
</evidence>
<comment type="caution">
    <text evidence="4">The sequence shown here is derived from an EMBL/GenBank/DDBJ whole genome shotgun (WGS) entry which is preliminary data.</text>
</comment>
<name>A0A0G0LRF6_9BACT</name>
<dbReference type="Pfam" id="PF13386">
    <property type="entry name" value="DsbD_2"/>
    <property type="match status" value="1"/>
</dbReference>
<dbReference type="Gene3D" id="2.60.40.420">
    <property type="entry name" value="Cupredoxins - blue copper proteins"/>
    <property type="match status" value="1"/>
</dbReference>